<keyword evidence="3" id="KW-1185">Reference proteome</keyword>
<organism evidence="2 3">
    <name type="scientific">Actinomadura latina</name>
    <dbReference type="NCBI Taxonomy" id="163603"/>
    <lineage>
        <taxon>Bacteria</taxon>
        <taxon>Bacillati</taxon>
        <taxon>Actinomycetota</taxon>
        <taxon>Actinomycetes</taxon>
        <taxon>Streptosporangiales</taxon>
        <taxon>Thermomonosporaceae</taxon>
        <taxon>Actinomadura</taxon>
    </lineage>
</organism>
<sequence>MVDYYLHGGRDRIQDAYQALAAMFALPGGGPGGGVDHQLNAAQLVERIQGALPVLDGDPHYRYELRFGEDQFPPVPSRPNLVMSWIAGDKRTGRWAAVDVIARCAAAVQERPITISGSFTVAPGSGFGETLRDFFGYGTPFTSPQGAYQGQVTAPGGVGGPVKNATVTIAPVAGGDLGEDSGLHLEVIDAGGNTVAEVDLDRIDRSQGSDGARVVLREEHGTFIFEDRYNLSGGSGTRSVRLGDFTGQPVDPVLGALRFLQACRPGNTGRVSRRNTPPELGLSDPNLGFSWPVQWQQELAGLVELLDALSVIQRHTSRRIVVPDLNSLTPDQANNWRLAAKILQGKEVTLTYPSEQCLILDLNADLDAEIVLGQTLLLAVPLIVAVAGHELDLGPVEMRLSSSTLVARGSHPQQPGRTRYVFTTPDRRFQLRRPGDQQATQQSAEPGEHSDPRGQSQPN</sequence>
<gene>
    <name evidence="2" type="ORF">HGB48_35920</name>
</gene>
<evidence type="ECO:0000256" key="1">
    <source>
        <dbReference type="SAM" id="MobiDB-lite"/>
    </source>
</evidence>
<feature type="compositionally biased region" description="Polar residues" evidence="1">
    <location>
        <begin position="405"/>
        <end position="416"/>
    </location>
</feature>
<evidence type="ECO:0000313" key="2">
    <source>
        <dbReference type="EMBL" id="NKZ09091.1"/>
    </source>
</evidence>
<dbReference type="AlphaFoldDB" id="A0A846Z9E9"/>
<dbReference type="Proteomes" id="UP000579250">
    <property type="component" value="Unassembled WGS sequence"/>
</dbReference>
<name>A0A846Z9E9_9ACTN</name>
<evidence type="ECO:0000313" key="3">
    <source>
        <dbReference type="Proteomes" id="UP000579250"/>
    </source>
</evidence>
<feature type="compositionally biased region" description="Basic and acidic residues" evidence="1">
    <location>
        <begin position="425"/>
        <end position="435"/>
    </location>
</feature>
<protein>
    <submittedName>
        <fullName evidence="2">Uncharacterized protein</fullName>
    </submittedName>
</protein>
<proteinExistence type="predicted"/>
<accession>A0A846Z9E9</accession>
<comment type="caution">
    <text evidence="2">The sequence shown here is derived from an EMBL/GenBank/DDBJ whole genome shotgun (WGS) entry which is preliminary data.</text>
</comment>
<reference evidence="2 3" key="1">
    <citation type="submission" date="2020-04" db="EMBL/GenBank/DDBJ databases">
        <title>MicrobeNet Type strains.</title>
        <authorList>
            <person name="Nicholson A.C."/>
        </authorList>
    </citation>
    <scope>NUCLEOTIDE SEQUENCE [LARGE SCALE GENOMIC DNA]</scope>
    <source>
        <strain evidence="2 3">ATCC BAA-277</strain>
    </source>
</reference>
<feature type="region of interest" description="Disordered" evidence="1">
    <location>
        <begin position="405"/>
        <end position="459"/>
    </location>
</feature>
<dbReference type="EMBL" id="JAAXPI010000121">
    <property type="protein sequence ID" value="NKZ09091.1"/>
    <property type="molecule type" value="Genomic_DNA"/>
</dbReference>
<dbReference type="RefSeq" id="WP_157438577.1">
    <property type="nucleotide sequence ID" value="NZ_JAAXPI010000121.1"/>
</dbReference>